<dbReference type="Gene3D" id="2.30.30.90">
    <property type="match status" value="1"/>
</dbReference>
<dbReference type="eggNOG" id="COG1918">
    <property type="taxonomic scope" value="Bacteria"/>
</dbReference>
<dbReference type="PANTHER" id="PTHR43151">
    <property type="entry name" value="FEOA FAMILY PROTEIN"/>
    <property type="match status" value="1"/>
</dbReference>
<dbReference type="GO" id="GO:0046914">
    <property type="term" value="F:transition metal ion binding"/>
    <property type="evidence" value="ECO:0007669"/>
    <property type="project" value="InterPro"/>
</dbReference>
<evidence type="ECO:0000313" key="4">
    <source>
        <dbReference type="Proteomes" id="UP000006055"/>
    </source>
</evidence>
<reference evidence="4" key="1">
    <citation type="submission" date="2012-06" db="EMBL/GenBank/DDBJ databases">
        <title>Complete sequence of chromosome of Desulfomonile tiedjei DSM 6799.</title>
        <authorList>
            <person name="Lucas S."/>
            <person name="Copeland A."/>
            <person name="Lapidus A."/>
            <person name="Glavina del Rio T."/>
            <person name="Dalin E."/>
            <person name="Tice H."/>
            <person name="Bruce D."/>
            <person name="Goodwin L."/>
            <person name="Pitluck S."/>
            <person name="Peters L."/>
            <person name="Ovchinnikova G."/>
            <person name="Zeytun A."/>
            <person name="Lu M."/>
            <person name="Kyrpides N."/>
            <person name="Mavromatis K."/>
            <person name="Ivanova N."/>
            <person name="Brettin T."/>
            <person name="Detter J.C."/>
            <person name="Han C."/>
            <person name="Larimer F."/>
            <person name="Land M."/>
            <person name="Hauser L."/>
            <person name="Markowitz V."/>
            <person name="Cheng J.-F."/>
            <person name="Hugenholtz P."/>
            <person name="Woyke T."/>
            <person name="Wu D."/>
            <person name="Spring S."/>
            <person name="Schroeder M."/>
            <person name="Brambilla E."/>
            <person name="Klenk H.-P."/>
            <person name="Eisen J.A."/>
        </authorList>
    </citation>
    <scope>NUCLEOTIDE SEQUENCE [LARGE SCALE GENOMIC DNA]</scope>
    <source>
        <strain evidence="4">ATCC 49306 / DSM 6799 / DCB-1</strain>
    </source>
</reference>
<dbReference type="InterPro" id="IPR007167">
    <property type="entry name" value="Fe-transptr_FeoA-like"/>
</dbReference>
<accession>I4CDD3</accession>
<name>I4CDD3_DESTA</name>
<dbReference type="STRING" id="706587.Desti_4960"/>
<dbReference type="Proteomes" id="UP000006055">
    <property type="component" value="Chromosome"/>
</dbReference>
<protein>
    <submittedName>
        <fullName evidence="3">Fe2+ transport system protein A</fullName>
    </submittedName>
</protein>
<keyword evidence="4" id="KW-1185">Reference proteome</keyword>
<dbReference type="RefSeq" id="WP_014812679.1">
    <property type="nucleotide sequence ID" value="NC_018025.1"/>
</dbReference>
<dbReference type="InterPro" id="IPR008988">
    <property type="entry name" value="Transcriptional_repressor_C"/>
</dbReference>
<keyword evidence="1" id="KW-0408">Iron</keyword>
<dbReference type="SUPFAM" id="SSF50037">
    <property type="entry name" value="C-terminal domain of transcriptional repressors"/>
    <property type="match status" value="1"/>
</dbReference>
<organism evidence="3 4">
    <name type="scientific">Desulfomonile tiedjei (strain ATCC 49306 / DSM 6799 / DCB-1)</name>
    <dbReference type="NCBI Taxonomy" id="706587"/>
    <lineage>
        <taxon>Bacteria</taxon>
        <taxon>Pseudomonadati</taxon>
        <taxon>Thermodesulfobacteriota</taxon>
        <taxon>Desulfomonilia</taxon>
        <taxon>Desulfomonilales</taxon>
        <taxon>Desulfomonilaceae</taxon>
        <taxon>Desulfomonile</taxon>
    </lineage>
</organism>
<dbReference type="Pfam" id="PF04023">
    <property type="entry name" value="FeoA"/>
    <property type="match status" value="1"/>
</dbReference>
<dbReference type="InterPro" id="IPR038157">
    <property type="entry name" value="FeoA_core_dom"/>
</dbReference>
<dbReference type="AlphaFoldDB" id="I4CDD3"/>
<dbReference type="OrthoDB" id="5397380at2"/>
<evidence type="ECO:0000259" key="2">
    <source>
        <dbReference type="SMART" id="SM00899"/>
    </source>
</evidence>
<dbReference type="InterPro" id="IPR053184">
    <property type="entry name" value="FeoA-like"/>
</dbReference>
<dbReference type="KEGG" id="dti:Desti_4960"/>
<dbReference type="EMBL" id="CP003360">
    <property type="protein sequence ID" value="AFM27574.1"/>
    <property type="molecule type" value="Genomic_DNA"/>
</dbReference>
<proteinExistence type="predicted"/>
<dbReference type="HOGENOM" id="CLU_150646_6_3_7"/>
<feature type="domain" description="Ferrous iron transporter FeoA-like" evidence="2">
    <location>
        <begin position="7"/>
        <end position="80"/>
    </location>
</feature>
<evidence type="ECO:0000313" key="3">
    <source>
        <dbReference type="EMBL" id="AFM27574.1"/>
    </source>
</evidence>
<gene>
    <name evidence="3" type="ordered locus">Desti_4960</name>
</gene>
<sequence>MCEATVKPLTSMKPRQKAFIVALNGGTELQHRLVSMGLHVGKEVEILFPCSHVDDPAIVAAGETRLAIGYGMASQIMVAADPA</sequence>
<dbReference type="PANTHER" id="PTHR43151:SF1">
    <property type="entry name" value="SSR2333 PROTEIN"/>
    <property type="match status" value="1"/>
</dbReference>
<dbReference type="SMART" id="SM00899">
    <property type="entry name" value="FeoA"/>
    <property type="match status" value="1"/>
</dbReference>
<evidence type="ECO:0000256" key="1">
    <source>
        <dbReference type="ARBA" id="ARBA00023004"/>
    </source>
</evidence>